<dbReference type="CDD" id="cd06768">
    <property type="entry name" value="PDZ_NHERF-like"/>
    <property type="match status" value="4"/>
</dbReference>
<organism evidence="4 5">
    <name type="scientific">Mugilogobius chulae</name>
    <name type="common">yellowstripe goby</name>
    <dbReference type="NCBI Taxonomy" id="88201"/>
    <lineage>
        <taxon>Eukaryota</taxon>
        <taxon>Metazoa</taxon>
        <taxon>Chordata</taxon>
        <taxon>Craniata</taxon>
        <taxon>Vertebrata</taxon>
        <taxon>Euteleostomi</taxon>
        <taxon>Actinopterygii</taxon>
        <taxon>Neopterygii</taxon>
        <taxon>Teleostei</taxon>
        <taxon>Neoteleostei</taxon>
        <taxon>Acanthomorphata</taxon>
        <taxon>Gobiaria</taxon>
        <taxon>Gobiiformes</taxon>
        <taxon>Gobioidei</taxon>
        <taxon>Gobiidae</taxon>
        <taxon>Gobionellinae</taxon>
        <taxon>Mugilogobius</taxon>
    </lineage>
</organism>
<feature type="domain" description="PDZ" evidence="3">
    <location>
        <begin position="271"/>
        <end position="354"/>
    </location>
</feature>
<protein>
    <recommendedName>
        <fullName evidence="3">PDZ domain-containing protein</fullName>
    </recommendedName>
</protein>
<dbReference type="PANTHER" id="PTHR14191">
    <property type="entry name" value="PDZ DOMAIN CONTAINING PROTEIN"/>
    <property type="match status" value="1"/>
</dbReference>
<dbReference type="SUPFAM" id="SSF50156">
    <property type="entry name" value="PDZ domain-like"/>
    <property type="match status" value="4"/>
</dbReference>
<evidence type="ECO:0000256" key="1">
    <source>
        <dbReference type="ARBA" id="ARBA00022737"/>
    </source>
</evidence>
<evidence type="ECO:0000313" key="4">
    <source>
        <dbReference type="EMBL" id="KAK7925438.1"/>
    </source>
</evidence>
<dbReference type="InterPro" id="IPR051067">
    <property type="entry name" value="NHER"/>
</dbReference>
<accession>A0AAW0PMQ9</accession>
<evidence type="ECO:0000259" key="3">
    <source>
        <dbReference type="PROSITE" id="PS50106"/>
    </source>
</evidence>
<dbReference type="InterPro" id="IPR001478">
    <property type="entry name" value="PDZ"/>
</dbReference>
<proteinExistence type="predicted"/>
<feature type="compositionally biased region" description="Acidic residues" evidence="2">
    <location>
        <begin position="486"/>
        <end position="495"/>
    </location>
</feature>
<feature type="domain" description="PDZ" evidence="3">
    <location>
        <begin position="399"/>
        <end position="479"/>
    </location>
</feature>
<keyword evidence="5" id="KW-1185">Reference proteome</keyword>
<feature type="domain" description="PDZ" evidence="3">
    <location>
        <begin position="162"/>
        <end position="243"/>
    </location>
</feature>
<dbReference type="SMART" id="SM00228">
    <property type="entry name" value="PDZ"/>
    <property type="match status" value="4"/>
</dbReference>
<dbReference type="AlphaFoldDB" id="A0AAW0PMQ9"/>
<gene>
    <name evidence="4" type="ORF">WMY93_007748</name>
</gene>
<dbReference type="Gene3D" id="2.30.42.10">
    <property type="match status" value="4"/>
</dbReference>
<dbReference type="InterPro" id="IPR036034">
    <property type="entry name" value="PDZ_sf"/>
</dbReference>
<dbReference type="GO" id="GO:0072659">
    <property type="term" value="P:protein localization to plasma membrane"/>
    <property type="evidence" value="ECO:0007669"/>
    <property type="project" value="TreeGrafter"/>
</dbReference>
<sequence>MMGNMDKKTSTEAGNVDKGFARTFIFNPKEGIDNPIMVITDDTDCGLPGPHLCVLKREPGESLGFFLRVEKGRPGHIIRNIASGGIAERSGLRDGDRLLEVNCCFVDDLSHEEVSRRIKLSGNHMSLLVLNGNEYEQSKSKGHDLRDVATLTKCEGCKPPRLCHISKDSVSGLGISFTAVEGQKGHFNVNVVAGGAAERAGVNKGDRLVWMNGAVVEDLTHSAISRMLKKGGSQLTILIVDAESEKYYNSQRIPIIPAMATPHNLPYRARKLHLVPGKDGYGFLLRLEKSPSGRTAHILREMDLDGPAEKVGMRDGDVLLEVNEEAVESLKHEEIVDRIKQSGQTVSLTTITLKGLDFYTKLGLSPLLFCEESLVKEQDCSVQATLINEDKENTVNTRLCIVHKESLGFGFNISSAPHESGTFIRQVVDGGPGQKAGLLEGDLMLEVNGQNVERKTLTDIMMLMKKSKSVSLRVIQKRQPGHEPCSNEDEEETYM</sequence>
<evidence type="ECO:0000313" key="5">
    <source>
        <dbReference type="Proteomes" id="UP001460270"/>
    </source>
</evidence>
<evidence type="ECO:0000256" key="2">
    <source>
        <dbReference type="SAM" id="MobiDB-lite"/>
    </source>
</evidence>
<dbReference type="PANTHER" id="PTHR14191:SF20">
    <property type="entry name" value="NA(+)_H(+) EXCHANGE REGULATORY COFACTOR NHE-RF4"/>
    <property type="match status" value="1"/>
</dbReference>
<reference evidence="5" key="1">
    <citation type="submission" date="2024-04" db="EMBL/GenBank/DDBJ databases">
        <title>Salinicola lusitanus LLJ914,a marine bacterium isolated from the Okinawa Trough.</title>
        <authorList>
            <person name="Li J."/>
        </authorList>
    </citation>
    <scope>NUCLEOTIDE SEQUENCE [LARGE SCALE GENOMIC DNA]</scope>
</reference>
<feature type="domain" description="PDZ" evidence="3">
    <location>
        <begin position="51"/>
        <end position="133"/>
    </location>
</feature>
<dbReference type="GO" id="GO:0016324">
    <property type="term" value="C:apical plasma membrane"/>
    <property type="evidence" value="ECO:0007669"/>
    <property type="project" value="TreeGrafter"/>
</dbReference>
<dbReference type="Pfam" id="PF00595">
    <property type="entry name" value="PDZ"/>
    <property type="match status" value="4"/>
</dbReference>
<feature type="region of interest" description="Disordered" evidence="2">
    <location>
        <begin position="476"/>
        <end position="495"/>
    </location>
</feature>
<keyword evidence="1" id="KW-0677">Repeat</keyword>
<dbReference type="PROSITE" id="PS50106">
    <property type="entry name" value="PDZ"/>
    <property type="match status" value="4"/>
</dbReference>
<name>A0AAW0PMQ9_9GOBI</name>
<dbReference type="EMBL" id="JBBPFD010000005">
    <property type="protein sequence ID" value="KAK7925438.1"/>
    <property type="molecule type" value="Genomic_DNA"/>
</dbReference>
<dbReference type="GO" id="GO:0043495">
    <property type="term" value="F:protein-membrane adaptor activity"/>
    <property type="evidence" value="ECO:0007669"/>
    <property type="project" value="TreeGrafter"/>
</dbReference>
<comment type="caution">
    <text evidence="4">The sequence shown here is derived from an EMBL/GenBank/DDBJ whole genome shotgun (WGS) entry which is preliminary data.</text>
</comment>
<dbReference type="Proteomes" id="UP001460270">
    <property type="component" value="Unassembled WGS sequence"/>
</dbReference>